<dbReference type="eggNOG" id="COG3119">
    <property type="taxonomic scope" value="Bacteria"/>
</dbReference>
<evidence type="ECO:0000256" key="4">
    <source>
        <dbReference type="SAM" id="SignalP"/>
    </source>
</evidence>
<dbReference type="EMBL" id="JOJP01000001">
    <property type="protein sequence ID" value="KEI71505.1"/>
    <property type="molecule type" value="Genomic_DNA"/>
</dbReference>
<feature type="domain" description="Sulfatase N-terminal" evidence="5">
    <location>
        <begin position="27"/>
        <end position="316"/>
    </location>
</feature>
<dbReference type="SUPFAM" id="SSF53649">
    <property type="entry name" value="Alkaline phosphatase-like"/>
    <property type="match status" value="1"/>
</dbReference>
<reference evidence="6 7" key="1">
    <citation type="submission" date="2014-06" db="EMBL/GenBank/DDBJ databases">
        <title>Whole Genome Sequences of Three Symbiotic Endozoicomonas Bacteria.</title>
        <authorList>
            <person name="Neave M.J."/>
            <person name="Apprill A."/>
            <person name="Voolstra C.R."/>
        </authorList>
    </citation>
    <scope>NUCLEOTIDE SEQUENCE [LARGE SCALE GENOMIC DNA]</scope>
    <source>
        <strain evidence="6 7">DSM 22380</strain>
    </source>
</reference>
<dbReference type="PANTHER" id="PTHR42693:SF53">
    <property type="entry name" value="ENDO-4-O-SULFATASE"/>
    <property type="match status" value="1"/>
</dbReference>
<dbReference type="Gene3D" id="3.40.720.10">
    <property type="entry name" value="Alkaline Phosphatase, subunit A"/>
    <property type="match status" value="1"/>
</dbReference>
<accession>A0A081KBH9</accession>
<feature type="compositionally biased region" description="Basic residues" evidence="3">
    <location>
        <begin position="495"/>
        <end position="508"/>
    </location>
</feature>
<feature type="signal peptide" evidence="4">
    <location>
        <begin position="1"/>
        <end position="21"/>
    </location>
</feature>
<sequence length="508" mass="57241">MNKTTSLLAAGCLAASSMVSAASAPVNIMLITADDLGYEAYSLFNNELPDLTPNMDQFAAEGVQFEHAHVNHSICQPSRAVMLTGKYSTTSGMMGFIHMKDQVPTVMTTLAEHGYRTGILGKVGHSSPDLAYQWDYSFDANDLGAGRSPQLYHQRTKDYIEQSKKAGKPFFLMVNSHDPHRAFYDPAGKRQGGDEKTPSRLYTPDEVTVPSYLPDYPEIRLDLSHYYNSVRRLDDTFGQVIDALEETGAADNTLVIFVSDNGSPFPYAKANTYLASTKTPLLVQWPNGKLENGSVDDEHVVSTVDLMPTMLEAAGIDIPDTVDGRSFLPLLKGEEQDNRDYTFSQIDYKIGGPATPMRAVQSKEFGYTFNAFAGFSEFKVGYDRQAINLMKQSDDPEMKERAKHFRKRVPEEFYDLKNDPDNINNLIDNPEYQQVIKQYRAKLEEWMAKNEDPVLEIFNHRDDPQKMRALMKTHYPTKNSLMSKAQKEHMAAKKAEKRARRKNNKDSS</sequence>
<dbReference type="Pfam" id="PF00884">
    <property type="entry name" value="Sulfatase"/>
    <property type="match status" value="1"/>
</dbReference>
<keyword evidence="7" id="KW-1185">Reference proteome</keyword>
<dbReference type="RefSeq" id="WP_020583114.1">
    <property type="nucleotide sequence ID" value="NZ_JOJP01000001.1"/>
</dbReference>
<feature type="chain" id="PRO_5001758876" evidence="4">
    <location>
        <begin position="22"/>
        <end position="508"/>
    </location>
</feature>
<feature type="region of interest" description="Disordered" evidence="3">
    <location>
        <begin position="480"/>
        <end position="508"/>
    </location>
</feature>
<dbReference type="AlphaFoldDB" id="A0A081KBH9"/>
<keyword evidence="2" id="KW-0378">Hydrolase</keyword>
<dbReference type="InterPro" id="IPR017850">
    <property type="entry name" value="Alkaline_phosphatase_core_sf"/>
</dbReference>
<comment type="similarity">
    <text evidence="1">Belongs to the sulfatase family.</text>
</comment>
<comment type="caution">
    <text evidence="6">The sequence shown here is derived from an EMBL/GenBank/DDBJ whole genome shotgun (WGS) entry which is preliminary data.</text>
</comment>
<dbReference type="PANTHER" id="PTHR42693">
    <property type="entry name" value="ARYLSULFATASE FAMILY MEMBER"/>
    <property type="match status" value="1"/>
</dbReference>
<protein>
    <submittedName>
        <fullName evidence="6">Sulfatase</fullName>
    </submittedName>
</protein>
<dbReference type="Proteomes" id="UP000027997">
    <property type="component" value="Unassembled WGS sequence"/>
</dbReference>
<dbReference type="InterPro" id="IPR000917">
    <property type="entry name" value="Sulfatase_N"/>
</dbReference>
<organism evidence="6 7">
    <name type="scientific">Endozoicomonas elysicola</name>
    <dbReference type="NCBI Taxonomy" id="305900"/>
    <lineage>
        <taxon>Bacteria</taxon>
        <taxon>Pseudomonadati</taxon>
        <taxon>Pseudomonadota</taxon>
        <taxon>Gammaproteobacteria</taxon>
        <taxon>Oceanospirillales</taxon>
        <taxon>Endozoicomonadaceae</taxon>
        <taxon>Endozoicomonas</taxon>
    </lineage>
</organism>
<evidence type="ECO:0000313" key="6">
    <source>
        <dbReference type="EMBL" id="KEI71505.1"/>
    </source>
</evidence>
<keyword evidence="4" id="KW-0732">Signal</keyword>
<evidence type="ECO:0000256" key="3">
    <source>
        <dbReference type="SAM" id="MobiDB-lite"/>
    </source>
</evidence>
<dbReference type="STRING" id="305900.GV64_12820"/>
<dbReference type="GO" id="GO:0004065">
    <property type="term" value="F:arylsulfatase activity"/>
    <property type="evidence" value="ECO:0007669"/>
    <property type="project" value="TreeGrafter"/>
</dbReference>
<evidence type="ECO:0000259" key="5">
    <source>
        <dbReference type="Pfam" id="PF00884"/>
    </source>
</evidence>
<gene>
    <name evidence="6" type="ORF">GV64_12820</name>
</gene>
<evidence type="ECO:0000256" key="2">
    <source>
        <dbReference type="ARBA" id="ARBA00022801"/>
    </source>
</evidence>
<evidence type="ECO:0000313" key="7">
    <source>
        <dbReference type="Proteomes" id="UP000027997"/>
    </source>
</evidence>
<dbReference type="InterPro" id="IPR050738">
    <property type="entry name" value="Sulfatase"/>
</dbReference>
<dbReference type="CDD" id="cd16027">
    <property type="entry name" value="SGSH"/>
    <property type="match status" value="1"/>
</dbReference>
<proteinExistence type="inferred from homology"/>
<name>A0A081KBH9_9GAMM</name>
<evidence type="ECO:0000256" key="1">
    <source>
        <dbReference type="ARBA" id="ARBA00008779"/>
    </source>
</evidence>
<feature type="compositionally biased region" description="Basic and acidic residues" evidence="3">
    <location>
        <begin position="485"/>
        <end position="494"/>
    </location>
</feature>